<dbReference type="AlphaFoldDB" id="M5VJT0"/>
<dbReference type="OrthoDB" id="1143867at2759"/>
<keyword evidence="3" id="KW-1185">Reference proteome</keyword>
<dbReference type="EMBL" id="CM007658">
    <property type="protein sequence ID" value="ONH90886.1"/>
    <property type="molecule type" value="Genomic_DNA"/>
</dbReference>
<accession>M5VJT0</accession>
<dbReference type="PANTHER" id="PTHR31929">
    <property type="entry name" value="SAUR-LIKE AUXIN-RESPONSIVE PROTEIN FAMILY-RELATED"/>
    <property type="match status" value="1"/>
</dbReference>
<organism evidence="2 3">
    <name type="scientific">Prunus persica</name>
    <name type="common">Peach</name>
    <name type="synonym">Amygdalus persica</name>
    <dbReference type="NCBI Taxonomy" id="3760"/>
    <lineage>
        <taxon>Eukaryota</taxon>
        <taxon>Viridiplantae</taxon>
        <taxon>Streptophyta</taxon>
        <taxon>Embryophyta</taxon>
        <taxon>Tracheophyta</taxon>
        <taxon>Spermatophyta</taxon>
        <taxon>Magnoliopsida</taxon>
        <taxon>eudicotyledons</taxon>
        <taxon>Gunneridae</taxon>
        <taxon>Pentapetalae</taxon>
        <taxon>rosids</taxon>
        <taxon>fabids</taxon>
        <taxon>Rosales</taxon>
        <taxon>Rosaceae</taxon>
        <taxon>Amygdaloideae</taxon>
        <taxon>Amygdaleae</taxon>
        <taxon>Prunus</taxon>
    </lineage>
</organism>
<gene>
    <name evidence="2" type="ORF">PRUPE_8G080800</name>
</gene>
<reference evidence="2 3" key="1">
    <citation type="journal article" date="2013" name="Nat. Genet.">
        <title>The high-quality draft genome of peach (Prunus persica) identifies unique patterns of genetic diversity, domestication and genome evolution.</title>
        <authorList>
            <consortium name="International Peach Genome Initiative"/>
            <person name="Verde I."/>
            <person name="Abbott A.G."/>
            <person name="Scalabrin S."/>
            <person name="Jung S."/>
            <person name="Shu S."/>
            <person name="Marroni F."/>
            <person name="Zhebentyayeva T."/>
            <person name="Dettori M.T."/>
            <person name="Grimwood J."/>
            <person name="Cattonaro F."/>
            <person name="Zuccolo A."/>
            <person name="Rossini L."/>
            <person name="Jenkins J."/>
            <person name="Vendramin E."/>
            <person name="Meisel L.A."/>
            <person name="Decroocq V."/>
            <person name="Sosinski B."/>
            <person name="Prochnik S."/>
            <person name="Mitros T."/>
            <person name="Policriti A."/>
            <person name="Cipriani G."/>
            <person name="Dondini L."/>
            <person name="Ficklin S."/>
            <person name="Goodstein D.M."/>
            <person name="Xuan P."/>
            <person name="Del Fabbro C."/>
            <person name="Aramini V."/>
            <person name="Copetti D."/>
            <person name="Gonzalez S."/>
            <person name="Horner D.S."/>
            <person name="Falchi R."/>
            <person name="Lucas S."/>
            <person name="Mica E."/>
            <person name="Maldonado J."/>
            <person name="Lazzari B."/>
            <person name="Bielenberg D."/>
            <person name="Pirona R."/>
            <person name="Miculan M."/>
            <person name="Barakat A."/>
            <person name="Testolin R."/>
            <person name="Stella A."/>
            <person name="Tartarini S."/>
            <person name="Tonutti P."/>
            <person name="Arus P."/>
            <person name="Orellana A."/>
            <person name="Wells C."/>
            <person name="Main D."/>
            <person name="Vizzotto G."/>
            <person name="Silva H."/>
            <person name="Salamini F."/>
            <person name="Schmutz J."/>
            <person name="Morgante M."/>
            <person name="Rokhsar D.S."/>
        </authorList>
    </citation>
    <scope>NUCLEOTIDE SEQUENCE [LARGE SCALE GENOMIC DNA]</scope>
    <source>
        <strain evidence="3">cv. Nemared</strain>
    </source>
</reference>
<sequence>MGFRLPGIVNSKKGLNKAATSNTVDIPKGYFAVYVGGSQKKRFVVPISYLNEPLFLDLLSQAEEEFGYDHPMGGITIPCSDETFIHLTSSLSV</sequence>
<evidence type="ECO:0000256" key="1">
    <source>
        <dbReference type="ARBA" id="ARBA00006974"/>
    </source>
</evidence>
<dbReference type="Pfam" id="PF02519">
    <property type="entry name" value="Auxin_inducible"/>
    <property type="match status" value="1"/>
</dbReference>
<dbReference type="Gramene" id="ONH90886">
    <property type="protein sequence ID" value="ONH90886"/>
    <property type="gene ID" value="PRUPE_8G080800"/>
</dbReference>
<evidence type="ECO:0000313" key="3">
    <source>
        <dbReference type="Proteomes" id="UP000006882"/>
    </source>
</evidence>
<name>M5VJT0_PRUPE</name>
<protein>
    <submittedName>
        <fullName evidence="2">Uncharacterized protein</fullName>
    </submittedName>
</protein>
<dbReference type="HOGENOM" id="CLU_098106_3_0_1"/>
<dbReference type="InterPro" id="IPR003676">
    <property type="entry name" value="SAUR_fam"/>
</dbReference>
<dbReference type="Proteomes" id="UP000006882">
    <property type="component" value="Chromosome G8"/>
</dbReference>
<evidence type="ECO:0000313" key="2">
    <source>
        <dbReference type="EMBL" id="ONH90886.1"/>
    </source>
</evidence>
<dbReference type="GO" id="GO:0009733">
    <property type="term" value="P:response to auxin"/>
    <property type="evidence" value="ECO:0007669"/>
    <property type="project" value="InterPro"/>
</dbReference>
<comment type="similarity">
    <text evidence="1">Belongs to the ARG7 family.</text>
</comment>
<dbReference type="OMA" id="HTIPCSE"/>
<proteinExistence type="inferred from homology"/>
<dbReference type="STRING" id="3760.M5VJT0"/>